<sequence length="227" mass="26124">MSERIRVMAVDDLAVHRRRLERIVEAQERLELVAQAASGREAIEQAVKHHPEIILMDIQMENNMSGIEAAKEINRRLPDIKIIMLTVHKDDNVIFAAFQTGIVDYVIKTEPDDVIVQAIFSAYEDASPIRPMIARKIRNEFQRIKELENSLLMVIKIISDLTPSELQVLQLLGEGKSRRQIAQARCVEQDTIKKQINSILRKFDKGSTKELVLMLKRLNLFEMIDKL</sequence>
<keyword evidence="11" id="KW-1185">Reference proteome</keyword>
<feature type="domain" description="Response regulatory" evidence="9">
    <location>
        <begin position="6"/>
        <end position="123"/>
    </location>
</feature>
<dbReference type="GO" id="GO:0000160">
    <property type="term" value="P:phosphorelay signal transduction system"/>
    <property type="evidence" value="ECO:0007669"/>
    <property type="project" value="InterPro"/>
</dbReference>
<evidence type="ECO:0000256" key="5">
    <source>
        <dbReference type="ARBA" id="ARBA00023163"/>
    </source>
</evidence>
<evidence type="ECO:0000259" key="8">
    <source>
        <dbReference type="PROSITE" id="PS50043"/>
    </source>
</evidence>
<comment type="function">
    <text evidence="6">May play the central regulatory role in sporulation. It may be an element of the effector pathway responsible for the activation of sporulation genes in response to nutritional stress. Spo0A may act in concert with spo0H (a sigma factor) to control the expression of some genes that are critical to the sporulation process.</text>
</comment>
<evidence type="ECO:0000256" key="1">
    <source>
        <dbReference type="ARBA" id="ARBA00018672"/>
    </source>
</evidence>
<keyword evidence="4" id="KW-0238">DNA-binding</keyword>
<protein>
    <recommendedName>
        <fullName evidence="1">Stage 0 sporulation protein A homolog</fullName>
    </recommendedName>
</protein>
<dbReference type="Gene3D" id="3.40.50.2300">
    <property type="match status" value="1"/>
</dbReference>
<dbReference type="SMART" id="SM00448">
    <property type="entry name" value="REC"/>
    <property type="match status" value="1"/>
</dbReference>
<dbReference type="GO" id="GO:0003677">
    <property type="term" value="F:DNA binding"/>
    <property type="evidence" value="ECO:0007669"/>
    <property type="project" value="UniProtKB-KW"/>
</dbReference>
<comment type="caution">
    <text evidence="10">The sequence shown here is derived from an EMBL/GenBank/DDBJ whole genome shotgun (WGS) entry which is preliminary data.</text>
</comment>
<evidence type="ECO:0000256" key="7">
    <source>
        <dbReference type="PROSITE-ProRule" id="PRU00169"/>
    </source>
</evidence>
<dbReference type="InterPro" id="IPR039420">
    <property type="entry name" value="WalR-like"/>
</dbReference>
<evidence type="ECO:0000256" key="6">
    <source>
        <dbReference type="ARBA" id="ARBA00024867"/>
    </source>
</evidence>
<dbReference type="PROSITE" id="PS50043">
    <property type="entry name" value="HTH_LUXR_2"/>
    <property type="match status" value="1"/>
</dbReference>
<organism evidence="10 11">
    <name type="scientific">Cuneatibacter caecimuris</name>
    <dbReference type="NCBI Taxonomy" id="1796618"/>
    <lineage>
        <taxon>Bacteria</taxon>
        <taxon>Bacillati</taxon>
        <taxon>Bacillota</taxon>
        <taxon>Clostridia</taxon>
        <taxon>Lachnospirales</taxon>
        <taxon>Lachnospiraceae</taxon>
        <taxon>Cuneatibacter</taxon>
    </lineage>
</organism>
<evidence type="ECO:0000313" key="10">
    <source>
        <dbReference type="EMBL" id="RZS94490.1"/>
    </source>
</evidence>
<evidence type="ECO:0000256" key="4">
    <source>
        <dbReference type="ARBA" id="ARBA00023125"/>
    </source>
</evidence>
<dbReference type="PRINTS" id="PR00038">
    <property type="entry name" value="HTHLUXR"/>
</dbReference>
<evidence type="ECO:0000313" key="11">
    <source>
        <dbReference type="Proteomes" id="UP000292927"/>
    </source>
</evidence>
<dbReference type="CDD" id="cd06170">
    <property type="entry name" value="LuxR_C_like"/>
    <property type="match status" value="1"/>
</dbReference>
<evidence type="ECO:0000256" key="3">
    <source>
        <dbReference type="ARBA" id="ARBA00023015"/>
    </source>
</evidence>
<dbReference type="InterPro" id="IPR001789">
    <property type="entry name" value="Sig_transdc_resp-reg_receiver"/>
</dbReference>
<accession>A0A4Q7P4V3</accession>
<evidence type="ECO:0000259" key="9">
    <source>
        <dbReference type="PROSITE" id="PS50110"/>
    </source>
</evidence>
<dbReference type="Proteomes" id="UP000292927">
    <property type="component" value="Unassembled WGS sequence"/>
</dbReference>
<dbReference type="PANTHER" id="PTHR43214">
    <property type="entry name" value="TWO-COMPONENT RESPONSE REGULATOR"/>
    <property type="match status" value="1"/>
</dbReference>
<dbReference type="PANTHER" id="PTHR43214:SF43">
    <property type="entry name" value="TWO-COMPONENT RESPONSE REGULATOR"/>
    <property type="match status" value="1"/>
</dbReference>
<dbReference type="SUPFAM" id="SSF52172">
    <property type="entry name" value="CheY-like"/>
    <property type="match status" value="1"/>
</dbReference>
<dbReference type="CDD" id="cd17535">
    <property type="entry name" value="REC_NarL-like"/>
    <property type="match status" value="1"/>
</dbReference>
<keyword evidence="3" id="KW-0805">Transcription regulation</keyword>
<proteinExistence type="predicted"/>
<evidence type="ECO:0000256" key="2">
    <source>
        <dbReference type="ARBA" id="ARBA00022553"/>
    </source>
</evidence>
<feature type="domain" description="HTH luxR-type" evidence="8">
    <location>
        <begin position="154"/>
        <end position="219"/>
    </location>
</feature>
<dbReference type="Pfam" id="PF00072">
    <property type="entry name" value="Response_reg"/>
    <property type="match status" value="1"/>
</dbReference>
<name>A0A4Q7P4V3_9FIRM</name>
<keyword evidence="5" id="KW-0804">Transcription</keyword>
<gene>
    <name evidence="10" type="ORF">EV209_2333</name>
</gene>
<dbReference type="InterPro" id="IPR016032">
    <property type="entry name" value="Sig_transdc_resp-reg_C-effctor"/>
</dbReference>
<dbReference type="Pfam" id="PF00196">
    <property type="entry name" value="GerE"/>
    <property type="match status" value="1"/>
</dbReference>
<dbReference type="SUPFAM" id="SSF46894">
    <property type="entry name" value="C-terminal effector domain of the bipartite response regulators"/>
    <property type="match status" value="1"/>
</dbReference>
<dbReference type="EMBL" id="SGXF01000004">
    <property type="protein sequence ID" value="RZS94490.1"/>
    <property type="molecule type" value="Genomic_DNA"/>
</dbReference>
<feature type="modified residue" description="4-aspartylphosphate" evidence="7">
    <location>
        <position position="57"/>
    </location>
</feature>
<dbReference type="InterPro" id="IPR000792">
    <property type="entry name" value="Tscrpt_reg_LuxR_C"/>
</dbReference>
<dbReference type="PROSITE" id="PS50110">
    <property type="entry name" value="RESPONSE_REGULATORY"/>
    <property type="match status" value="1"/>
</dbReference>
<keyword evidence="2 7" id="KW-0597">Phosphoprotein</keyword>
<dbReference type="SMART" id="SM00421">
    <property type="entry name" value="HTH_LUXR"/>
    <property type="match status" value="1"/>
</dbReference>
<dbReference type="InterPro" id="IPR011006">
    <property type="entry name" value="CheY-like_superfamily"/>
</dbReference>
<dbReference type="GO" id="GO:0006355">
    <property type="term" value="P:regulation of DNA-templated transcription"/>
    <property type="evidence" value="ECO:0007669"/>
    <property type="project" value="InterPro"/>
</dbReference>
<dbReference type="RefSeq" id="WP_207220606.1">
    <property type="nucleotide sequence ID" value="NZ_SGXF01000004.1"/>
</dbReference>
<reference evidence="10 11" key="1">
    <citation type="submission" date="2019-02" db="EMBL/GenBank/DDBJ databases">
        <title>Genomic Encyclopedia of Type Strains, Phase IV (KMG-IV): sequencing the most valuable type-strain genomes for metagenomic binning, comparative biology and taxonomic classification.</title>
        <authorList>
            <person name="Goeker M."/>
        </authorList>
    </citation>
    <scope>NUCLEOTIDE SEQUENCE [LARGE SCALE GENOMIC DNA]</scope>
    <source>
        <strain evidence="10 11">DSM 29486</strain>
    </source>
</reference>
<dbReference type="InterPro" id="IPR058245">
    <property type="entry name" value="NreC/VraR/RcsB-like_REC"/>
</dbReference>
<dbReference type="AlphaFoldDB" id="A0A4Q7P4V3"/>